<evidence type="ECO:0000256" key="8">
    <source>
        <dbReference type="ARBA" id="ARBA00023235"/>
    </source>
</evidence>
<evidence type="ECO:0000313" key="12">
    <source>
        <dbReference type="EMBL" id="CAE8677304.1"/>
    </source>
</evidence>
<evidence type="ECO:0000313" key="13">
    <source>
        <dbReference type="Proteomes" id="UP000626109"/>
    </source>
</evidence>
<dbReference type="EMBL" id="CAJNNW010025451">
    <property type="protein sequence ID" value="CAE8677304.1"/>
    <property type="molecule type" value="Genomic_DNA"/>
</dbReference>
<dbReference type="GO" id="GO:0004610">
    <property type="term" value="F:phosphoacetylglucosamine mutase activity"/>
    <property type="evidence" value="ECO:0007669"/>
    <property type="project" value="UniProtKB-EC"/>
</dbReference>
<evidence type="ECO:0000256" key="4">
    <source>
        <dbReference type="ARBA" id="ARBA00010231"/>
    </source>
</evidence>
<keyword evidence="7" id="KW-0460">Magnesium</keyword>
<dbReference type="Gene3D" id="3.40.120.10">
    <property type="entry name" value="Alpha-D-Glucose-1,6-Bisphosphate, subunit A, domain 3"/>
    <property type="match status" value="1"/>
</dbReference>
<feature type="non-terminal residue" evidence="12">
    <location>
        <position position="199"/>
    </location>
</feature>
<dbReference type="Proteomes" id="UP000626109">
    <property type="component" value="Unassembled WGS sequence"/>
</dbReference>
<evidence type="ECO:0000256" key="2">
    <source>
        <dbReference type="ARBA" id="ARBA00001946"/>
    </source>
</evidence>
<evidence type="ECO:0000259" key="11">
    <source>
        <dbReference type="Pfam" id="PF02878"/>
    </source>
</evidence>
<dbReference type="GO" id="GO:0005975">
    <property type="term" value="P:carbohydrate metabolic process"/>
    <property type="evidence" value="ECO:0007669"/>
    <property type="project" value="InterPro"/>
</dbReference>
<dbReference type="InterPro" id="IPR016055">
    <property type="entry name" value="A-D-PHexomutase_a/b/a-I/II/III"/>
</dbReference>
<organism evidence="12 13">
    <name type="scientific">Polarella glacialis</name>
    <name type="common">Dinoflagellate</name>
    <dbReference type="NCBI Taxonomy" id="89957"/>
    <lineage>
        <taxon>Eukaryota</taxon>
        <taxon>Sar</taxon>
        <taxon>Alveolata</taxon>
        <taxon>Dinophyceae</taxon>
        <taxon>Suessiales</taxon>
        <taxon>Suessiaceae</taxon>
        <taxon>Polarella</taxon>
    </lineage>
</organism>
<dbReference type="PROSITE" id="PS00710">
    <property type="entry name" value="PGM_PMM"/>
    <property type="match status" value="1"/>
</dbReference>
<dbReference type="FunFam" id="3.40.120.10:FF:000013">
    <property type="entry name" value="Phosphoacetylglucosamine mutase"/>
    <property type="match status" value="1"/>
</dbReference>
<comment type="cofactor">
    <cofactor evidence="2">
        <name>Mg(2+)</name>
        <dbReference type="ChEBI" id="CHEBI:18420"/>
    </cofactor>
</comment>
<keyword evidence="6" id="KW-0479">Metal-binding</keyword>
<dbReference type="GO" id="GO:0000287">
    <property type="term" value="F:magnesium ion binding"/>
    <property type="evidence" value="ECO:0007669"/>
    <property type="project" value="InterPro"/>
</dbReference>
<comment type="similarity">
    <text evidence="4">Belongs to the phosphohexose mutase family.</text>
</comment>
<dbReference type="SUPFAM" id="SSF53738">
    <property type="entry name" value="Phosphoglucomutase, first 3 domains"/>
    <property type="match status" value="2"/>
</dbReference>
<evidence type="ECO:0000256" key="3">
    <source>
        <dbReference type="ARBA" id="ARBA00004865"/>
    </source>
</evidence>
<protein>
    <recommendedName>
        <fullName evidence="5">phosphoacetylglucosamine mutase</fullName>
        <ecNumber evidence="5">5.4.2.3</ecNumber>
    </recommendedName>
    <alternativeName>
        <fullName evidence="10">Acetylglucosamine phosphomutase</fullName>
    </alternativeName>
    <alternativeName>
        <fullName evidence="9">N-acetylglucosamine-phosphate mutase</fullName>
    </alternativeName>
</protein>
<dbReference type="Pfam" id="PF02878">
    <property type="entry name" value="PGM_PMM_I"/>
    <property type="match status" value="1"/>
</dbReference>
<dbReference type="AlphaFoldDB" id="A0A813JKC6"/>
<proteinExistence type="inferred from homology"/>
<dbReference type="GO" id="GO:0006048">
    <property type="term" value="P:UDP-N-acetylglucosamine biosynthetic process"/>
    <property type="evidence" value="ECO:0007669"/>
    <property type="project" value="TreeGrafter"/>
</dbReference>
<dbReference type="InterPro" id="IPR005844">
    <property type="entry name" value="A-D-PHexomutase_a/b/a-I"/>
</dbReference>
<reference evidence="12" key="1">
    <citation type="submission" date="2021-02" db="EMBL/GenBank/DDBJ databases">
        <authorList>
            <person name="Dougan E. K."/>
            <person name="Rhodes N."/>
            <person name="Thang M."/>
            <person name="Chan C."/>
        </authorList>
    </citation>
    <scope>NUCLEOTIDE SEQUENCE</scope>
</reference>
<dbReference type="PANTHER" id="PTHR45955:SF1">
    <property type="entry name" value="PHOSPHOACETYLGLUCOSAMINE MUTASE"/>
    <property type="match status" value="1"/>
</dbReference>
<keyword evidence="8" id="KW-0413">Isomerase</keyword>
<evidence type="ECO:0000256" key="6">
    <source>
        <dbReference type="ARBA" id="ARBA00022723"/>
    </source>
</evidence>
<accession>A0A813JKC6</accession>
<name>A0A813JKC6_POLGL</name>
<evidence type="ECO:0000256" key="10">
    <source>
        <dbReference type="ARBA" id="ARBA00032065"/>
    </source>
</evidence>
<evidence type="ECO:0000256" key="7">
    <source>
        <dbReference type="ARBA" id="ARBA00022842"/>
    </source>
</evidence>
<evidence type="ECO:0000256" key="1">
    <source>
        <dbReference type="ARBA" id="ARBA00000558"/>
    </source>
</evidence>
<comment type="catalytic activity">
    <reaction evidence="1">
        <text>N-acetyl-alpha-D-glucosamine 1-phosphate = N-acetyl-D-glucosamine 6-phosphate</text>
        <dbReference type="Rhea" id="RHEA:23804"/>
        <dbReference type="ChEBI" id="CHEBI:57513"/>
        <dbReference type="ChEBI" id="CHEBI:57776"/>
        <dbReference type="EC" id="5.4.2.3"/>
    </reaction>
</comment>
<dbReference type="InterPro" id="IPR016066">
    <property type="entry name" value="A-D-PHexomutase_CS"/>
</dbReference>
<comment type="pathway">
    <text evidence="3">Nucleotide-sugar biosynthesis; UDP-N-acetyl-alpha-D-glucosamine biosynthesis; N-acetyl-alpha-D-glucosamine 1-phosphate from alpha-D-glucosamine 6-phosphate (route I): step 2/2.</text>
</comment>
<dbReference type="EC" id="5.4.2.3" evidence="5"/>
<comment type="caution">
    <text evidence="12">The sequence shown here is derived from an EMBL/GenBank/DDBJ whole genome shotgun (WGS) entry which is preliminary data.</text>
</comment>
<dbReference type="PANTHER" id="PTHR45955">
    <property type="entry name" value="PHOSPHOACETYLGLUCOSAMINE MUTASE"/>
    <property type="match status" value="1"/>
</dbReference>
<sequence>MGASGSAAPAVAVLGLEAAALGSANYPRPEAAPEIGYGTAGFRTAADVLDNVMYRMGILAALRSKALDGKSVGVMITASHNPERDNGVKLVEPMGEMLPQEWEAHATKLANTPDDRLAIVLEELVKLLGIDLNINAIVVVGRDTRSSSVRLALALCDGAGALRPSLVRSIGVVTTPQLHYVVRCQTDPTFGSPSVLGYQ</sequence>
<gene>
    <name evidence="12" type="ORF">PGLA2088_LOCUS20259</name>
</gene>
<evidence type="ECO:0000256" key="9">
    <source>
        <dbReference type="ARBA" id="ARBA00031926"/>
    </source>
</evidence>
<feature type="domain" description="Alpha-D-phosphohexomutase alpha/beta/alpha" evidence="11">
    <location>
        <begin position="71"/>
        <end position="112"/>
    </location>
</feature>
<evidence type="ECO:0000256" key="5">
    <source>
        <dbReference type="ARBA" id="ARBA00012731"/>
    </source>
</evidence>